<organism evidence="2 3">
    <name type="scientific">Rhizobium rosettiformans</name>
    <dbReference type="NCBI Taxonomy" id="1368430"/>
    <lineage>
        <taxon>Bacteria</taxon>
        <taxon>Pseudomonadati</taxon>
        <taxon>Pseudomonadota</taxon>
        <taxon>Alphaproteobacteria</taxon>
        <taxon>Hyphomicrobiales</taxon>
        <taxon>Rhizobiaceae</taxon>
        <taxon>Rhizobium/Agrobacterium group</taxon>
        <taxon>Rhizobium</taxon>
    </lineage>
</organism>
<accession>A0A7W8HQR2</accession>
<dbReference type="AlphaFoldDB" id="A0A7W8HQR2"/>
<dbReference type="EMBL" id="JACHGA010000005">
    <property type="protein sequence ID" value="MBB5276559.1"/>
    <property type="molecule type" value="Genomic_DNA"/>
</dbReference>
<dbReference type="InterPro" id="IPR002850">
    <property type="entry name" value="PIN_toxin-like"/>
</dbReference>
<gene>
    <name evidence="2" type="ORF">HNR26_002628</name>
</gene>
<protein>
    <submittedName>
        <fullName evidence="2">Putative nucleic acid-binding protein</fullName>
    </submittedName>
</protein>
<proteinExistence type="predicted"/>
<dbReference type="Proteomes" id="UP000550895">
    <property type="component" value="Unassembled WGS sequence"/>
</dbReference>
<dbReference type="Pfam" id="PF13470">
    <property type="entry name" value="PIN_3"/>
    <property type="match status" value="1"/>
</dbReference>
<sequence>MFVRAIEANAQLALYLEYEDVVNREALFRRARLNMVERNQVLDAILANAALVDVSYRWRPNLRDEADNHLIDLAVAANARYLVTGNVRDFRGGELRFDHIEVVDPARLIEELTR</sequence>
<name>A0A7W8HQR2_9HYPH</name>
<evidence type="ECO:0000259" key="1">
    <source>
        <dbReference type="Pfam" id="PF13470"/>
    </source>
</evidence>
<dbReference type="PANTHER" id="PTHR34610">
    <property type="entry name" value="SSL7007 PROTEIN"/>
    <property type="match status" value="1"/>
</dbReference>
<evidence type="ECO:0000313" key="3">
    <source>
        <dbReference type="Proteomes" id="UP000550895"/>
    </source>
</evidence>
<keyword evidence="3" id="KW-1185">Reference proteome</keyword>
<reference evidence="2 3" key="1">
    <citation type="submission" date="2020-08" db="EMBL/GenBank/DDBJ databases">
        <title>Genomic Encyclopedia of Type Strains, Phase IV (KMG-IV): sequencing the most valuable type-strain genomes for metagenomic binning, comparative biology and taxonomic classification.</title>
        <authorList>
            <person name="Goeker M."/>
        </authorList>
    </citation>
    <scope>NUCLEOTIDE SEQUENCE [LARGE SCALE GENOMIC DNA]</scope>
    <source>
        <strain evidence="2 3">DSM 26376</strain>
    </source>
</reference>
<dbReference type="PANTHER" id="PTHR34610:SF3">
    <property type="entry name" value="SSL7007 PROTEIN"/>
    <property type="match status" value="1"/>
</dbReference>
<evidence type="ECO:0000313" key="2">
    <source>
        <dbReference type="EMBL" id="MBB5276559.1"/>
    </source>
</evidence>
<feature type="domain" description="PIN" evidence="1">
    <location>
        <begin position="5"/>
        <end position="88"/>
    </location>
</feature>
<comment type="caution">
    <text evidence="2">The sequence shown here is derived from an EMBL/GenBank/DDBJ whole genome shotgun (WGS) entry which is preliminary data.</text>
</comment>
<dbReference type="InterPro" id="IPR002716">
    <property type="entry name" value="PIN_dom"/>
</dbReference>
<dbReference type="RefSeq" id="WP_205910032.1">
    <property type="nucleotide sequence ID" value="NZ_JACHGA010000005.1"/>
</dbReference>